<dbReference type="GO" id="GO:0003746">
    <property type="term" value="F:translation elongation factor activity"/>
    <property type="evidence" value="ECO:0007669"/>
    <property type="project" value="UniProtKB-KW"/>
</dbReference>
<feature type="region of interest" description="Disordered" evidence="1">
    <location>
        <begin position="585"/>
        <end position="606"/>
    </location>
</feature>
<keyword evidence="3" id="KW-0251">Elongation factor</keyword>
<reference evidence="3 4" key="1">
    <citation type="journal article" date="2021" name="Nat. Commun.">
        <title>Genetic determinants of endophytism in the Arabidopsis root mycobiome.</title>
        <authorList>
            <person name="Mesny F."/>
            <person name="Miyauchi S."/>
            <person name="Thiergart T."/>
            <person name="Pickel B."/>
            <person name="Atanasova L."/>
            <person name="Karlsson M."/>
            <person name="Huettel B."/>
            <person name="Barry K.W."/>
            <person name="Haridas S."/>
            <person name="Chen C."/>
            <person name="Bauer D."/>
            <person name="Andreopoulos W."/>
            <person name="Pangilinan J."/>
            <person name="LaButti K."/>
            <person name="Riley R."/>
            <person name="Lipzen A."/>
            <person name="Clum A."/>
            <person name="Drula E."/>
            <person name="Henrissat B."/>
            <person name="Kohler A."/>
            <person name="Grigoriev I.V."/>
            <person name="Martin F.M."/>
            <person name="Hacquard S."/>
        </authorList>
    </citation>
    <scope>NUCLEOTIDE SEQUENCE [LARGE SCALE GENOMIC DNA]</scope>
    <source>
        <strain evidence="3 4">MPI-CAGE-CH-0241</strain>
    </source>
</reference>
<dbReference type="GO" id="GO:0006406">
    <property type="term" value="P:mRNA export from nucleus"/>
    <property type="evidence" value="ECO:0007669"/>
    <property type="project" value="TreeGrafter"/>
</dbReference>
<dbReference type="Gene3D" id="3.40.50.300">
    <property type="entry name" value="P-loop containing nucleotide triphosphate hydrolases"/>
    <property type="match status" value="1"/>
</dbReference>
<dbReference type="InterPro" id="IPR008144">
    <property type="entry name" value="Guanylate_kin-like_dom"/>
</dbReference>
<feature type="domain" description="Guanylate kinase-like" evidence="2">
    <location>
        <begin position="602"/>
        <end position="783"/>
    </location>
</feature>
<feature type="compositionally biased region" description="Acidic residues" evidence="1">
    <location>
        <begin position="822"/>
        <end position="833"/>
    </location>
</feature>
<dbReference type="CDD" id="cd00071">
    <property type="entry name" value="GMPK"/>
    <property type="match status" value="1"/>
</dbReference>
<proteinExistence type="predicted"/>
<comment type="caution">
    <text evidence="3">The sequence shown here is derived from an EMBL/GenBank/DDBJ whole genome shotgun (WGS) entry which is preliminary data.</text>
</comment>
<dbReference type="PANTHER" id="PTHR13265">
    <property type="entry name" value="THO COMPLEX SUBUNIT 1"/>
    <property type="match status" value="1"/>
</dbReference>
<dbReference type="InterPro" id="IPR027417">
    <property type="entry name" value="P-loop_NTPase"/>
</dbReference>
<organism evidence="3 4">
    <name type="scientific">Thelonectria olida</name>
    <dbReference type="NCBI Taxonomy" id="1576542"/>
    <lineage>
        <taxon>Eukaryota</taxon>
        <taxon>Fungi</taxon>
        <taxon>Dikarya</taxon>
        <taxon>Ascomycota</taxon>
        <taxon>Pezizomycotina</taxon>
        <taxon>Sordariomycetes</taxon>
        <taxon>Hypocreomycetidae</taxon>
        <taxon>Hypocreales</taxon>
        <taxon>Nectriaceae</taxon>
        <taxon>Thelonectria</taxon>
    </lineage>
</organism>
<dbReference type="PANTHER" id="PTHR13265:SF0">
    <property type="entry name" value="HPR1"/>
    <property type="match status" value="1"/>
</dbReference>
<accession>A0A9P8W7Y8</accession>
<evidence type="ECO:0000313" key="3">
    <source>
        <dbReference type="EMBL" id="KAH6890354.1"/>
    </source>
</evidence>
<dbReference type="SMART" id="SM00072">
    <property type="entry name" value="GuKc"/>
    <property type="match status" value="1"/>
</dbReference>
<dbReference type="SUPFAM" id="SSF52540">
    <property type="entry name" value="P-loop containing nucleoside triphosphate hydrolases"/>
    <property type="match status" value="1"/>
</dbReference>
<evidence type="ECO:0000256" key="1">
    <source>
        <dbReference type="SAM" id="MobiDB-lite"/>
    </source>
</evidence>
<keyword evidence="3" id="KW-0648">Protein biosynthesis</keyword>
<feature type="compositionally biased region" description="Basic and acidic residues" evidence="1">
    <location>
        <begin position="304"/>
        <end position="318"/>
    </location>
</feature>
<dbReference type="OrthoDB" id="10257415at2759"/>
<dbReference type="Pfam" id="PF00625">
    <property type="entry name" value="Guanylate_kin"/>
    <property type="match status" value="1"/>
</dbReference>
<dbReference type="Pfam" id="PF11957">
    <property type="entry name" value="efThoc1"/>
    <property type="match status" value="1"/>
</dbReference>
<dbReference type="PROSITE" id="PS50052">
    <property type="entry name" value="GUANYLATE_KINASE_2"/>
    <property type="match status" value="1"/>
</dbReference>
<dbReference type="AlphaFoldDB" id="A0A9P8W7Y8"/>
<evidence type="ECO:0000313" key="4">
    <source>
        <dbReference type="Proteomes" id="UP000777438"/>
    </source>
</evidence>
<keyword evidence="4" id="KW-1185">Reference proteome</keyword>
<feature type="region of interest" description="Disordered" evidence="1">
    <location>
        <begin position="783"/>
        <end position="833"/>
    </location>
</feature>
<name>A0A9P8W7Y8_9HYPO</name>
<dbReference type="InterPro" id="IPR021861">
    <property type="entry name" value="THO_THOC1"/>
</dbReference>
<dbReference type="InterPro" id="IPR008145">
    <property type="entry name" value="GK/Ca_channel_bsu"/>
</dbReference>
<sequence length="833" mass="92741">MPALDVDSATVPSVASCTSLLEELLREADAAKTTSTIEPALNKSNFDDLSGRISQFADTLDAGVGQAPATQQIKAQLFAIIETAVRDIFSSHIATTTIDSPEFVKMWNLFDILSILSDDGQCDPALLFWLAEELLDSQTISGCRKIFDYLESRRERITANHFKQKQLIILRSCNELLRRLSRAEDTAFCGRVFIFMFQSFPLGDKSSVNLRGEYHVENATTYETALADGDSKMDVDTLVEESKSVAKGTDSKKGDKPLDADALYPLFWSLQESFSQPKKLFEGSHLTSFKESLRATMKAFQSIRNDRDSRKAADEARRGLKRKREGGDEEDTSNAFNPKYLTSRDLFELEISDLSFRRHVLVQALITMDFLLSLTAQAREKLNAGASTNKAVMYLDQTLSEEDTKWVNDMKKTIAEYLRQGADGPYFYRMVETVLARDKNWVRWKIEGCHPIKRDPVSPASFVDAKGTVQRSATSKRLRATPLGAVSLDFLKDEDEETAAARLQAEDRYKLPELDSFKRKLADDDFEIEMPTNNETKAAAISGKSSKSWRALRIAARSKLAAFDKIDDPKKIDIVFEELIEADDVEDTSDPTASDKDMPSNRDPIIISGPVGVGKSTLIEKLMELHKGVFATVVRHTNRDPVDGEVRGKTFHFVKAQEFNQLRDGDRLIENGTRDGVNYGTSTKAIDAVAELGKIPIIELDLEAAQYAKDMDFQARCILIKPPTPEVLEQRLKDSAKDASAIESIIKSLPSDLDDAKVAELFNTTVTNEDQDKAAKALSAFIFDKDTQEETGQPTGESEDDTAMKDGEEAPEEENGDKAEEAAEVDMPDAETS</sequence>
<dbReference type="GO" id="GO:0000445">
    <property type="term" value="C:THO complex part of transcription export complex"/>
    <property type="evidence" value="ECO:0007669"/>
    <property type="project" value="TreeGrafter"/>
</dbReference>
<gene>
    <name evidence="3" type="ORF">B0T10DRAFT_316544</name>
</gene>
<dbReference type="EMBL" id="JAGPYM010000009">
    <property type="protein sequence ID" value="KAH6890354.1"/>
    <property type="molecule type" value="Genomic_DNA"/>
</dbReference>
<dbReference type="Proteomes" id="UP000777438">
    <property type="component" value="Unassembled WGS sequence"/>
</dbReference>
<feature type="region of interest" description="Disordered" evidence="1">
    <location>
        <begin position="304"/>
        <end position="336"/>
    </location>
</feature>
<evidence type="ECO:0000259" key="2">
    <source>
        <dbReference type="PROSITE" id="PS50052"/>
    </source>
</evidence>
<protein>
    <submittedName>
        <fullName evidence="3">THO complex subunit 1 transcription elongation factor-domain-containing protein</fullName>
    </submittedName>
</protein>